<organism evidence="1 2">
    <name type="scientific">Aeromonas jandaei</name>
    <dbReference type="NCBI Taxonomy" id="650"/>
    <lineage>
        <taxon>Bacteria</taxon>
        <taxon>Pseudomonadati</taxon>
        <taxon>Pseudomonadota</taxon>
        <taxon>Gammaproteobacteria</taxon>
        <taxon>Aeromonadales</taxon>
        <taxon>Aeromonadaceae</taxon>
        <taxon>Aeromonas</taxon>
    </lineage>
</organism>
<gene>
    <name evidence="1" type="ORF">I6H43_17535</name>
</gene>
<sequence>MIKKGKCPLEMTMDQVREKVNGTFGGRFDNWNEATNQHGKQIRVFKFIAYTD</sequence>
<keyword evidence="2" id="KW-1185">Reference proteome</keyword>
<protein>
    <submittedName>
        <fullName evidence="1">Uncharacterized protein</fullName>
    </submittedName>
</protein>
<dbReference type="RefSeq" id="WP_156128729.1">
    <property type="nucleotide sequence ID" value="NZ_CAWMFX010000027.1"/>
</dbReference>
<dbReference type="GeneID" id="69553116"/>
<evidence type="ECO:0000313" key="2">
    <source>
        <dbReference type="Proteomes" id="UP000595481"/>
    </source>
</evidence>
<dbReference type="Proteomes" id="UP000595481">
    <property type="component" value="Chromosome"/>
</dbReference>
<accession>A0A7T4A8I6</accession>
<name>A0A7T4A8I6_AERJA</name>
<proteinExistence type="predicted"/>
<dbReference type="EMBL" id="CP066092">
    <property type="protein sequence ID" value="QQB19302.1"/>
    <property type="molecule type" value="Genomic_DNA"/>
</dbReference>
<evidence type="ECO:0000313" key="1">
    <source>
        <dbReference type="EMBL" id="QQB19302.1"/>
    </source>
</evidence>
<reference evidence="1 2" key="1">
    <citation type="submission" date="2020-12" db="EMBL/GenBank/DDBJ databases">
        <title>FDA dAtabase for Regulatory Grade micrObial Sequences (FDA-ARGOS): Supporting development and validation of Infectious Disease Dx tests.</title>
        <authorList>
            <person name="Sproer C."/>
            <person name="Gronow S."/>
            <person name="Severitt S."/>
            <person name="Schroder I."/>
            <person name="Tallon L."/>
            <person name="Sadzewicz L."/>
            <person name="Zhao X."/>
            <person name="Boylan J."/>
            <person name="Ott S."/>
            <person name="Bowen H."/>
            <person name="Vavikolanu K."/>
            <person name="Mehta A."/>
            <person name="Aluvathingal J."/>
            <person name="Nadendla S."/>
            <person name="Lowell S."/>
            <person name="Myers T."/>
            <person name="Yan Y."/>
            <person name="Sichtig H."/>
        </authorList>
    </citation>
    <scope>NUCLEOTIDE SEQUENCE [LARGE SCALE GENOMIC DNA]</scope>
    <source>
        <strain evidence="1 2">FDAARGOS_986</strain>
    </source>
</reference>